<evidence type="ECO:0000313" key="2">
    <source>
        <dbReference type="Proteomes" id="UP001244207"/>
    </source>
</evidence>
<name>A0AAD8UPA9_GLOAC</name>
<proteinExistence type="predicted"/>
<organism evidence="1 2">
    <name type="scientific">Glomerella acutata</name>
    <name type="common">Colletotrichum acutatum</name>
    <dbReference type="NCBI Taxonomy" id="27357"/>
    <lineage>
        <taxon>Eukaryota</taxon>
        <taxon>Fungi</taxon>
        <taxon>Dikarya</taxon>
        <taxon>Ascomycota</taxon>
        <taxon>Pezizomycotina</taxon>
        <taxon>Sordariomycetes</taxon>
        <taxon>Hypocreomycetidae</taxon>
        <taxon>Glomerellales</taxon>
        <taxon>Glomerellaceae</taxon>
        <taxon>Colletotrichum</taxon>
        <taxon>Colletotrichum acutatum species complex</taxon>
    </lineage>
</organism>
<dbReference type="AlphaFoldDB" id="A0AAD8UPA9"/>
<dbReference type="Proteomes" id="UP001244207">
    <property type="component" value="Unassembled WGS sequence"/>
</dbReference>
<keyword evidence="2" id="KW-1185">Reference proteome</keyword>
<gene>
    <name evidence="1" type="ORF">BDZ83DRAFT_308790</name>
</gene>
<accession>A0AAD8UPA9</accession>
<dbReference type="GeneID" id="85386198"/>
<reference evidence="1" key="1">
    <citation type="submission" date="2021-12" db="EMBL/GenBank/DDBJ databases">
        <title>Comparative genomics, transcriptomics and evolutionary studies reveal genomic signatures of adaptation to plant cell wall in hemibiotrophic fungi.</title>
        <authorList>
            <consortium name="DOE Joint Genome Institute"/>
            <person name="Baroncelli R."/>
            <person name="Diaz J.F."/>
            <person name="Benocci T."/>
            <person name="Peng M."/>
            <person name="Battaglia E."/>
            <person name="Haridas S."/>
            <person name="Andreopoulos W."/>
            <person name="Labutti K."/>
            <person name="Pangilinan J."/>
            <person name="Floch G.L."/>
            <person name="Makela M.R."/>
            <person name="Henrissat B."/>
            <person name="Grigoriev I.V."/>
            <person name="Crouch J.A."/>
            <person name="De Vries R.P."/>
            <person name="Sukno S.A."/>
            <person name="Thon M.R."/>
        </authorList>
    </citation>
    <scope>NUCLEOTIDE SEQUENCE</scope>
    <source>
        <strain evidence="1">CBS 112980</strain>
    </source>
</reference>
<sequence>MAHPAPAVIGSSELFSCLEGRIVGPRSPPRLWKLDNQHGCLGRKKNKLALWSRDMTDGNLLWSSSGAEGGDAGLTEACQFQLTAMGSVVTVCNAFFPSRQVTLEAGWLERLSIVGLVWESAYCEEVGGREPLPRWPGQSTGRKSGVWRCCNLTSSFFWCRSSASSSSLPQRNLENVQVPSDHLPHAWEFNTGWKGLAWAR</sequence>
<dbReference type="RefSeq" id="XP_060365313.1">
    <property type="nucleotide sequence ID" value="XM_060502299.1"/>
</dbReference>
<evidence type="ECO:0000313" key="1">
    <source>
        <dbReference type="EMBL" id="KAK1725258.1"/>
    </source>
</evidence>
<comment type="caution">
    <text evidence="1">The sequence shown here is derived from an EMBL/GenBank/DDBJ whole genome shotgun (WGS) entry which is preliminary data.</text>
</comment>
<dbReference type="EMBL" id="JAHMHS010000043">
    <property type="protein sequence ID" value="KAK1725258.1"/>
    <property type="molecule type" value="Genomic_DNA"/>
</dbReference>
<protein>
    <submittedName>
        <fullName evidence="1">Uncharacterized protein</fullName>
    </submittedName>
</protein>